<organism evidence="2 3">
    <name type="scientific">Nocardia donostiensis</name>
    <dbReference type="NCBI Taxonomy" id="1538463"/>
    <lineage>
        <taxon>Bacteria</taxon>
        <taxon>Bacillati</taxon>
        <taxon>Actinomycetota</taxon>
        <taxon>Actinomycetes</taxon>
        <taxon>Mycobacteriales</taxon>
        <taxon>Nocardiaceae</taxon>
        <taxon>Nocardia</taxon>
    </lineage>
</organism>
<name>A0A1V2TER5_9NOCA</name>
<protein>
    <submittedName>
        <fullName evidence="2">Uncharacterized protein</fullName>
    </submittedName>
</protein>
<dbReference type="AlphaFoldDB" id="A0A1V2TER5"/>
<dbReference type="Proteomes" id="UP000188836">
    <property type="component" value="Unassembled WGS sequence"/>
</dbReference>
<proteinExistence type="predicted"/>
<evidence type="ECO:0000313" key="2">
    <source>
        <dbReference type="EMBL" id="ONM48010.1"/>
    </source>
</evidence>
<dbReference type="RefSeq" id="WP_077117712.1">
    <property type="nucleotide sequence ID" value="NZ_MUKP01000008.1"/>
</dbReference>
<comment type="caution">
    <text evidence="2">The sequence shown here is derived from an EMBL/GenBank/DDBJ whole genome shotgun (WGS) entry which is preliminary data.</text>
</comment>
<accession>A0A1V2TER5</accession>
<feature type="region of interest" description="Disordered" evidence="1">
    <location>
        <begin position="86"/>
        <end position="111"/>
    </location>
</feature>
<dbReference type="EMBL" id="MUMY01000012">
    <property type="protein sequence ID" value="ONM48010.1"/>
    <property type="molecule type" value="Genomic_DNA"/>
</dbReference>
<sequence>MITGIEFSDDITELSYSEVAQALVEAVRKASAEITRKSMDLMAPLEAERAGIPKLIHLLEQLSIDSPGLQIPEPIATPFDLPKAGQRRQFADDSASPDADAESGRDGCDSITEPVDEAEVHQWLWTCPRTWNGWSTWNGRMAMKPRCGHGTKAPRVQCLDLFIEAVIGFVQFASTRPSVRASRRCSSG</sequence>
<evidence type="ECO:0000256" key="1">
    <source>
        <dbReference type="SAM" id="MobiDB-lite"/>
    </source>
</evidence>
<reference evidence="2 3" key="1">
    <citation type="journal article" date="2016" name="Antonie Van Leeuwenhoek">
        <title>Nocardia donostiensis sp. nov., isolated from human respiratory specimens.</title>
        <authorList>
            <person name="Ercibengoa M."/>
            <person name="Bell M."/>
            <person name="Marimon J.M."/>
            <person name="Humrighouse B."/>
            <person name="Klenk H.P."/>
            <person name="Potter G."/>
            <person name="Perez-Trallero E."/>
        </authorList>
    </citation>
    <scope>NUCLEOTIDE SEQUENCE [LARGE SCALE GENOMIC DNA]</scope>
    <source>
        <strain evidence="2 3">X1655</strain>
    </source>
</reference>
<keyword evidence="3" id="KW-1185">Reference proteome</keyword>
<gene>
    <name evidence="2" type="ORF">B0T46_15470</name>
</gene>
<evidence type="ECO:0000313" key="3">
    <source>
        <dbReference type="Proteomes" id="UP000188836"/>
    </source>
</evidence>